<dbReference type="Proteomes" id="UP001296873">
    <property type="component" value="Unassembled WGS sequence"/>
</dbReference>
<dbReference type="Gene3D" id="3.40.190.10">
    <property type="entry name" value="Periplasmic binding protein-like II"/>
    <property type="match status" value="2"/>
</dbReference>
<accession>A0ABS1DHU5</accession>
<comment type="caution">
    <text evidence="6">The sequence shown here is derived from an EMBL/GenBank/DDBJ whole genome shotgun (WGS) entry which is preliminary data.</text>
</comment>
<dbReference type="RefSeq" id="WP_200341908.1">
    <property type="nucleotide sequence ID" value="NZ_NRRL01000053.1"/>
</dbReference>
<feature type="domain" description="Solute-binding protein family 3/N-terminal" evidence="5">
    <location>
        <begin position="35"/>
        <end position="255"/>
    </location>
</feature>
<dbReference type="PANTHER" id="PTHR30085:SF6">
    <property type="entry name" value="ABC TRANSPORTER GLUTAMINE-BINDING PROTEIN GLNH"/>
    <property type="match status" value="1"/>
</dbReference>
<dbReference type="EMBL" id="NRRL01000053">
    <property type="protein sequence ID" value="MBK1669576.1"/>
    <property type="molecule type" value="Genomic_DNA"/>
</dbReference>
<dbReference type="SUPFAM" id="SSF53850">
    <property type="entry name" value="Periplasmic binding protein-like II"/>
    <property type="match status" value="1"/>
</dbReference>
<keyword evidence="2" id="KW-0813">Transport</keyword>
<feature type="chain" id="PRO_5045401657" evidence="4">
    <location>
        <begin position="25"/>
        <end position="275"/>
    </location>
</feature>
<dbReference type="PANTHER" id="PTHR30085">
    <property type="entry name" value="AMINO ACID ABC TRANSPORTER PERMEASE"/>
    <property type="match status" value="1"/>
</dbReference>
<name>A0ABS1DHU5_9PROT</name>
<dbReference type="InterPro" id="IPR051455">
    <property type="entry name" value="Bact_solute-bind_prot3"/>
</dbReference>
<evidence type="ECO:0000256" key="1">
    <source>
        <dbReference type="ARBA" id="ARBA00010333"/>
    </source>
</evidence>
<sequence length="275" mass="30261">MKTRILAAATALAASFAVGAPATADTLQNVMQSGTLTVGVKADYKPYGYLDSDGNIVGIEPDLAQDVADTLGVELELVAVVASNRMQFLDQGKIDVMIATMTDTAERREVVNILNPDYYSSGTNIMARKSTDFETWDDLEGAPVCGVQGAFYNRKTSQEFGAEIVGFTGTSEALNALRQGRCAAFVYDDSFLNSRLQEDQWSDYNMPLETIDDAPWGVAVKHGEDAMARFMSGMVVHWHTTGQIVELEKKYGIDPVPFTRKMHERYRGYIPEAKK</sequence>
<gene>
    <name evidence="6" type="ORF">CKO28_16170</name>
</gene>
<evidence type="ECO:0000313" key="7">
    <source>
        <dbReference type="Proteomes" id="UP001296873"/>
    </source>
</evidence>
<evidence type="ECO:0000313" key="6">
    <source>
        <dbReference type="EMBL" id="MBK1669576.1"/>
    </source>
</evidence>
<dbReference type="SMART" id="SM00062">
    <property type="entry name" value="PBPb"/>
    <property type="match status" value="1"/>
</dbReference>
<proteinExistence type="inferred from homology"/>
<keyword evidence="3 4" id="KW-0732">Signal</keyword>
<dbReference type="CDD" id="cd13693">
    <property type="entry name" value="PBP2_polar_AA"/>
    <property type="match status" value="1"/>
</dbReference>
<organism evidence="6 7">
    <name type="scientific">Rhodovibrio sodomensis</name>
    <dbReference type="NCBI Taxonomy" id="1088"/>
    <lineage>
        <taxon>Bacteria</taxon>
        <taxon>Pseudomonadati</taxon>
        <taxon>Pseudomonadota</taxon>
        <taxon>Alphaproteobacteria</taxon>
        <taxon>Rhodospirillales</taxon>
        <taxon>Rhodovibrionaceae</taxon>
        <taxon>Rhodovibrio</taxon>
    </lineage>
</organism>
<evidence type="ECO:0000259" key="5">
    <source>
        <dbReference type="SMART" id="SM00062"/>
    </source>
</evidence>
<dbReference type="Pfam" id="PF00497">
    <property type="entry name" value="SBP_bac_3"/>
    <property type="match status" value="1"/>
</dbReference>
<evidence type="ECO:0000256" key="3">
    <source>
        <dbReference type="ARBA" id="ARBA00022729"/>
    </source>
</evidence>
<evidence type="ECO:0000256" key="2">
    <source>
        <dbReference type="ARBA" id="ARBA00022448"/>
    </source>
</evidence>
<protein>
    <submittedName>
        <fullName evidence="6">ABC transporter substrate-binding protein</fullName>
    </submittedName>
</protein>
<dbReference type="InterPro" id="IPR001638">
    <property type="entry name" value="Solute-binding_3/MltF_N"/>
</dbReference>
<feature type="signal peptide" evidence="4">
    <location>
        <begin position="1"/>
        <end position="24"/>
    </location>
</feature>
<comment type="similarity">
    <text evidence="1">Belongs to the bacterial solute-binding protein 3 family.</text>
</comment>
<keyword evidence="7" id="KW-1185">Reference proteome</keyword>
<reference evidence="6 7" key="1">
    <citation type="journal article" date="2020" name="Microorganisms">
        <title>Osmotic Adaptation and Compatible Solute Biosynthesis of Phototrophic Bacteria as Revealed from Genome Analyses.</title>
        <authorList>
            <person name="Imhoff J.F."/>
            <person name="Rahn T."/>
            <person name="Kunzel S."/>
            <person name="Keller A."/>
            <person name="Neulinger S.C."/>
        </authorList>
    </citation>
    <scope>NUCLEOTIDE SEQUENCE [LARGE SCALE GENOMIC DNA]</scope>
    <source>
        <strain evidence="6 7">DSM 9895</strain>
    </source>
</reference>
<evidence type="ECO:0000256" key="4">
    <source>
        <dbReference type="SAM" id="SignalP"/>
    </source>
</evidence>